<name>A0A5R9G0K7_9BACL</name>
<accession>A0A5R9G0K7</accession>
<dbReference type="Gene3D" id="3.20.20.80">
    <property type="entry name" value="Glycosidases"/>
    <property type="match status" value="1"/>
</dbReference>
<keyword evidence="2" id="KW-1185">Reference proteome</keyword>
<dbReference type="AlphaFoldDB" id="A0A5R9G0K7"/>
<comment type="caution">
    <text evidence="1">The sequence shown here is derived from an EMBL/GenBank/DDBJ whole genome shotgun (WGS) entry which is preliminary data.</text>
</comment>
<protein>
    <submittedName>
        <fullName evidence="1">Beta-galactosidase</fullName>
    </submittedName>
</protein>
<evidence type="ECO:0000313" key="1">
    <source>
        <dbReference type="EMBL" id="TLS48539.1"/>
    </source>
</evidence>
<proteinExistence type="predicted"/>
<evidence type="ECO:0000313" key="2">
    <source>
        <dbReference type="Proteomes" id="UP000309676"/>
    </source>
</evidence>
<dbReference type="SUPFAM" id="SSF51445">
    <property type="entry name" value="(Trans)glycosidases"/>
    <property type="match status" value="1"/>
</dbReference>
<reference evidence="1 2" key="1">
    <citation type="submission" date="2019-05" db="EMBL/GenBank/DDBJ databases">
        <authorList>
            <person name="Narsing Rao M.P."/>
            <person name="Li W.J."/>
        </authorList>
    </citation>
    <scope>NUCLEOTIDE SEQUENCE [LARGE SCALE GENOMIC DNA]</scope>
    <source>
        <strain evidence="1 2">SYSU_K30003</strain>
    </source>
</reference>
<dbReference type="OrthoDB" id="9760450at2"/>
<dbReference type="EMBL" id="VCIW01000033">
    <property type="protein sequence ID" value="TLS48539.1"/>
    <property type="molecule type" value="Genomic_DNA"/>
</dbReference>
<organism evidence="1 2">
    <name type="scientific">Paenibacillus antri</name>
    <dbReference type="NCBI Taxonomy" id="2582848"/>
    <lineage>
        <taxon>Bacteria</taxon>
        <taxon>Bacillati</taxon>
        <taxon>Bacillota</taxon>
        <taxon>Bacilli</taxon>
        <taxon>Bacillales</taxon>
        <taxon>Paenibacillaceae</taxon>
        <taxon>Paenibacillus</taxon>
    </lineage>
</organism>
<dbReference type="RefSeq" id="WP_138198032.1">
    <property type="nucleotide sequence ID" value="NZ_VCIW01000033.1"/>
</dbReference>
<gene>
    <name evidence="1" type="ORF">FE782_29955</name>
</gene>
<sequence length="617" mass="69599">MMDVYHEKDEVLGVALQFFRDGEARGERSLAALMGALPGVRTRLAFPLAALDSERVFLPRTPGRLKTVIFGEGLRQRDIRSFAIGTPESLDGWRFELENVHFAAEEPDYPVPPTPIVDELGQYKRKTWPGKTSSRQEMIRALREEYDAGGAAAMPNRSTYGGSAERRYEATGYFRTERDGARWWLVDPDGYAFFSLGMDCVQPGEAGKVDGIEALFDSLPPGSGTFKDAWRTGEDGGPLHRGRYFNFAVANLIHAFGDDWFPRWAELTARRLKRWGFNTVGNWSNPVFIESQDIPYVYPLQDFPATERTVFRDFPDVFSDEFRAASETFAEQLKAFAGDRRLIGYFLRNEPLWAFADGVNLAEKLLEKDEGFESKRELIRFLQERYAEDVDGFNAAWASSFASFDALLAPIEKAAERSERARDDLEAFTRRMIEAYTAIPSEACKRVDPHHLNLGMRYAWISSPALYEGSQHFDVFSINCYKMKPDAEDIREIAERTGKPVLIGEFHFGAPDAGLLATGLRGVATQAERGKAYRYYTEQAAALPALVGVHYFILNDQALLGRFDGENFQIGAVDVCHRPYEDFIQGVTEAHARIYDVASGVVPPYEEEAKEIPRVGF</sequence>
<dbReference type="InterPro" id="IPR017853">
    <property type="entry name" value="GH"/>
</dbReference>
<dbReference type="Proteomes" id="UP000309676">
    <property type="component" value="Unassembled WGS sequence"/>
</dbReference>